<accession>A0ABM1DQT7</accession>
<dbReference type="PIRSF" id="PIRSF002419">
    <property type="entry name" value="Tetraspanin"/>
    <property type="match status" value="1"/>
</dbReference>
<comment type="subcellular location">
    <subcellularLocation>
        <location evidence="1 6">Membrane</location>
        <topology evidence="1 6">Multi-pass membrane protein</topology>
    </subcellularLocation>
</comment>
<dbReference type="Proteomes" id="UP000695022">
    <property type="component" value="Unplaced"/>
</dbReference>
<dbReference type="InterPro" id="IPR000301">
    <property type="entry name" value="Tetraspanin_animals"/>
</dbReference>
<name>A0ABM1DQT7_PRICU</name>
<gene>
    <name evidence="8" type="primary">LOC106805284</name>
</gene>
<dbReference type="InterPro" id="IPR008952">
    <property type="entry name" value="Tetraspanin_EC2_sf"/>
</dbReference>
<protein>
    <recommendedName>
        <fullName evidence="6">Tetraspanin</fullName>
    </recommendedName>
</protein>
<evidence type="ECO:0000313" key="7">
    <source>
        <dbReference type="Proteomes" id="UP000695022"/>
    </source>
</evidence>
<feature type="transmembrane region" description="Helical" evidence="6">
    <location>
        <begin position="12"/>
        <end position="35"/>
    </location>
</feature>
<evidence type="ECO:0000256" key="2">
    <source>
        <dbReference type="ARBA" id="ARBA00006840"/>
    </source>
</evidence>
<evidence type="ECO:0000256" key="3">
    <source>
        <dbReference type="ARBA" id="ARBA00022692"/>
    </source>
</evidence>
<keyword evidence="3 6" id="KW-0812">Transmembrane</keyword>
<keyword evidence="4 6" id="KW-1133">Transmembrane helix</keyword>
<keyword evidence="7" id="KW-1185">Reference proteome</keyword>
<feature type="transmembrane region" description="Helical" evidence="6">
    <location>
        <begin position="231"/>
        <end position="254"/>
    </location>
</feature>
<keyword evidence="5 6" id="KW-0472">Membrane</keyword>
<dbReference type="Gene3D" id="1.10.1450.10">
    <property type="entry name" value="Tetraspanin"/>
    <property type="match status" value="1"/>
</dbReference>
<dbReference type="Pfam" id="PF00335">
    <property type="entry name" value="Tetraspanin"/>
    <property type="match status" value="1"/>
</dbReference>
<dbReference type="GeneID" id="106805284"/>
<dbReference type="PANTHER" id="PTHR19282:SF551">
    <property type="entry name" value="RE08073P-RELATED"/>
    <property type="match status" value="1"/>
</dbReference>
<dbReference type="PANTHER" id="PTHR19282">
    <property type="entry name" value="TETRASPANIN"/>
    <property type="match status" value="1"/>
</dbReference>
<evidence type="ECO:0000256" key="4">
    <source>
        <dbReference type="ARBA" id="ARBA00022989"/>
    </source>
</evidence>
<feature type="transmembrane region" description="Helical" evidence="6">
    <location>
        <begin position="88"/>
        <end position="111"/>
    </location>
</feature>
<feature type="transmembrane region" description="Helical" evidence="6">
    <location>
        <begin position="55"/>
        <end position="81"/>
    </location>
</feature>
<evidence type="ECO:0000256" key="1">
    <source>
        <dbReference type="ARBA" id="ARBA00004141"/>
    </source>
</evidence>
<reference evidence="8" key="1">
    <citation type="submission" date="2025-08" db="UniProtKB">
        <authorList>
            <consortium name="RefSeq"/>
        </authorList>
    </citation>
    <scope>IDENTIFICATION</scope>
</reference>
<evidence type="ECO:0000313" key="8">
    <source>
        <dbReference type="RefSeq" id="XP_014662308.1"/>
    </source>
</evidence>
<comment type="similarity">
    <text evidence="2 6">Belongs to the tetraspanin (TM4SF) family.</text>
</comment>
<proteinExistence type="inferred from homology"/>
<sequence length="273" mass="30088">MGLTGCMRCLKYTVFVINLLFWLAGMALLGLALWLRFNPQTDQYTAIDEQLSARYYTASYILMAAGGVMTMFGFLGCYGALRESQCILIMFFTLLVLLFAAEIGGGIYAYMNKEKLSAFAKEAMKKTIKYEYGRDPIQTSAVDYIQDTLSCCGGENADDWISSHWSTKDVEQDIGVGEKQLVKVPSSCCTVEGKNSHGVDCGNFQKNEDPLLHGAGCSPSLGTYFRENLDVVVGAGVSIAIFQFLGMVLAIMLCCSIRRDGYEPANDDAVYKY</sequence>
<organism evidence="7 8">
    <name type="scientific">Priapulus caudatus</name>
    <name type="common">Priapulid worm</name>
    <dbReference type="NCBI Taxonomy" id="37621"/>
    <lineage>
        <taxon>Eukaryota</taxon>
        <taxon>Metazoa</taxon>
        <taxon>Ecdysozoa</taxon>
        <taxon>Scalidophora</taxon>
        <taxon>Priapulida</taxon>
        <taxon>Priapulimorpha</taxon>
        <taxon>Priapulimorphida</taxon>
        <taxon>Priapulidae</taxon>
        <taxon>Priapulus</taxon>
    </lineage>
</organism>
<evidence type="ECO:0000256" key="5">
    <source>
        <dbReference type="ARBA" id="ARBA00023136"/>
    </source>
</evidence>
<dbReference type="PRINTS" id="PR00259">
    <property type="entry name" value="TMFOUR"/>
</dbReference>
<evidence type="ECO:0000256" key="6">
    <source>
        <dbReference type="RuleBase" id="RU361218"/>
    </source>
</evidence>
<dbReference type="SUPFAM" id="SSF48652">
    <property type="entry name" value="Tetraspanin"/>
    <property type="match status" value="1"/>
</dbReference>
<dbReference type="InterPro" id="IPR018499">
    <property type="entry name" value="Tetraspanin/Peripherin"/>
</dbReference>
<dbReference type="RefSeq" id="XP_014662308.1">
    <property type="nucleotide sequence ID" value="XM_014806822.1"/>
</dbReference>